<evidence type="ECO:0000313" key="3">
    <source>
        <dbReference type="EMBL" id="GBP92040.1"/>
    </source>
</evidence>
<dbReference type="InterPro" id="IPR011705">
    <property type="entry name" value="BACK"/>
</dbReference>
<feature type="domain" description="BACK" evidence="2">
    <location>
        <begin position="63"/>
        <end position="205"/>
    </location>
</feature>
<keyword evidence="4" id="KW-1185">Reference proteome</keyword>
<dbReference type="Proteomes" id="UP000299102">
    <property type="component" value="Unassembled WGS sequence"/>
</dbReference>
<dbReference type="EMBL" id="BGZK01002233">
    <property type="protein sequence ID" value="GBP92040.1"/>
    <property type="molecule type" value="Genomic_DNA"/>
</dbReference>
<evidence type="ECO:0000256" key="1">
    <source>
        <dbReference type="SAM" id="MobiDB-lite"/>
    </source>
</evidence>
<reference evidence="3 4" key="1">
    <citation type="journal article" date="2019" name="Commun. Biol.">
        <title>The bagworm genome reveals a unique fibroin gene that provides high tensile strength.</title>
        <authorList>
            <person name="Kono N."/>
            <person name="Nakamura H."/>
            <person name="Ohtoshi R."/>
            <person name="Tomita M."/>
            <person name="Numata K."/>
            <person name="Arakawa K."/>
        </authorList>
    </citation>
    <scope>NUCLEOTIDE SEQUENCE [LARGE SCALE GENOMIC DNA]</scope>
</reference>
<dbReference type="OrthoDB" id="2347980at2759"/>
<dbReference type="STRING" id="151549.A0A4C1ZVJ0"/>
<evidence type="ECO:0000259" key="2">
    <source>
        <dbReference type="SMART" id="SM00875"/>
    </source>
</evidence>
<dbReference type="GO" id="GO:0061138">
    <property type="term" value="P:morphogenesis of a branching epithelium"/>
    <property type="evidence" value="ECO:0007669"/>
    <property type="project" value="InterPro"/>
</dbReference>
<feature type="region of interest" description="Disordered" evidence="1">
    <location>
        <begin position="382"/>
        <end position="456"/>
    </location>
</feature>
<sequence length="665" mass="71814">MVAGGGTGGGLGAAGGKTASWGRAHAQLEDTFQLYEIARFVEMPLVVQRCEDAIVEALSAEALPHVLRWSAAPHASQWVHRQAMRYLRDEFTALCARGAVARLGRSALAEALASPFLQASEPQALRSLLRWGEHHAQRDNPAREPNVVWHTAHSMSRRGAAGAGGRRRGADISDAALREAIAPLLHHIRLEHVPPDCDLLQQRLKRSQAIRRGLVPTPPSHMVEGGGGGVDAWLGRPPHRAPRLFLPYLDELRALLAGQSVPAADVVRVRRARYIHRIPDTLYMVQAERDGNTGGGVDGTAANGSTGGGGPWWVSPGTVRRLAARVRELRAAPPVVRAMRHPAADAPAIHTQIALRAVREMSLPDACAELLADVGDATAAEPEGLDAQPERHPPPDDRKSPVTNFPDIREGTFRNGNSRECSPWRRSITCGSDTDSEAESRGAGAGAGGAPARWDDLTDDDDCCRYRRRDTSVPALGPRFPSGVPLITVRHVDPAARDALRGLDLVALLLSYPFGYRRGPAQVPGRRRLALGVGGQPALRARAPPRRNNSTANAMCVTRGIRVAEGARADGRRRDLPALVAEGHQHRYSPGGGAGRLSMAVPDVAQAPDANMHLLPAQDYFRQRPLLQHPHSAPLQPHAPFRGDRGRVFEPYLIRVGAIRCLNTQ</sequence>
<organism evidence="3 4">
    <name type="scientific">Eumeta variegata</name>
    <name type="common">Bagworm moth</name>
    <name type="synonym">Eumeta japonica</name>
    <dbReference type="NCBI Taxonomy" id="151549"/>
    <lineage>
        <taxon>Eukaryota</taxon>
        <taxon>Metazoa</taxon>
        <taxon>Ecdysozoa</taxon>
        <taxon>Arthropoda</taxon>
        <taxon>Hexapoda</taxon>
        <taxon>Insecta</taxon>
        <taxon>Pterygota</taxon>
        <taxon>Neoptera</taxon>
        <taxon>Endopterygota</taxon>
        <taxon>Lepidoptera</taxon>
        <taxon>Glossata</taxon>
        <taxon>Ditrysia</taxon>
        <taxon>Tineoidea</taxon>
        <taxon>Psychidae</taxon>
        <taxon>Oiketicinae</taxon>
        <taxon>Eumeta</taxon>
    </lineage>
</organism>
<name>A0A4C1ZVJ0_EUMVA</name>
<dbReference type="InterPro" id="IPR042345">
    <property type="entry name" value="Btbd7"/>
</dbReference>
<comment type="caution">
    <text evidence="3">The sequence shown here is derived from an EMBL/GenBank/DDBJ whole genome shotgun (WGS) entry which is preliminary data.</text>
</comment>
<evidence type="ECO:0000313" key="4">
    <source>
        <dbReference type="Proteomes" id="UP000299102"/>
    </source>
</evidence>
<accession>A0A4C1ZVJ0</accession>
<protein>
    <recommendedName>
        <fullName evidence="2">BACK domain-containing protein</fullName>
    </recommendedName>
</protein>
<dbReference type="AlphaFoldDB" id="A0A4C1ZVJ0"/>
<gene>
    <name evidence="3" type="ORF">EVAR_63719_1</name>
</gene>
<dbReference type="SMART" id="SM00875">
    <property type="entry name" value="BACK"/>
    <property type="match status" value="1"/>
</dbReference>
<feature type="compositionally biased region" description="Basic and acidic residues" evidence="1">
    <location>
        <begin position="388"/>
        <end position="400"/>
    </location>
</feature>
<proteinExistence type="predicted"/>
<dbReference type="PANTHER" id="PTHR16064">
    <property type="entry name" value="BTB POZ DOMAIN CONTAINING 7"/>
    <property type="match status" value="1"/>
</dbReference>
<dbReference type="PANTHER" id="PTHR16064:SF3">
    <property type="entry name" value="BTB_POZ DOMAIN-CONTAINING PROTEIN 7"/>
    <property type="match status" value="1"/>
</dbReference>